<sequence>MPRLLLPSYALVTVFLLTTSLSAAPIVPADAKLEQLFKGGEFTEGPAQGPDGMIYFSDIGNRILRYDPKSGKTTEFRNPSGRSNGLKFDRFGNLIACEGANTGGRRRISKTDTQGNISTVAERYRGKRFNSPNDLTIDTAGRIFFTDPRYVGDEPLELASEDVYRIDQDGTVYQIITGISKPNGIVITPNRKTLYLALSSGAPEGKRQLVSFPLRDDGTVGKMTVLHDFGADRGIDGMAIDTEGRIYATAGKKDTAAIVIFSPTGKILEKIPLPEDPSNCCFGGEGNQLLYITTAAGSLFRIKLNTTGISQTDVPVK</sequence>
<dbReference type="InterPro" id="IPR005511">
    <property type="entry name" value="SMP-30"/>
</dbReference>
<dbReference type="Proteomes" id="UP000464378">
    <property type="component" value="Chromosome"/>
</dbReference>
<protein>
    <recommendedName>
        <fullName evidence="5">SMP-30/Gluconolactonase/LRE-like region domain-containing protein</fullName>
    </recommendedName>
</protein>
<dbReference type="KEGG" id="tim:GMBLW1_09200"/>
<evidence type="ECO:0000313" key="6">
    <source>
        <dbReference type="EMBL" id="VIP03040.1"/>
    </source>
</evidence>
<feature type="binding site" evidence="3">
    <location>
        <position position="133"/>
    </location>
    <ligand>
        <name>substrate</name>
    </ligand>
</feature>
<keyword evidence="3" id="KW-0479">Metal-binding</keyword>
<keyword evidence="7" id="KW-1185">Reference proteome</keyword>
<feature type="signal peptide" evidence="4">
    <location>
        <begin position="1"/>
        <end position="23"/>
    </location>
</feature>
<dbReference type="SUPFAM" id="SSF63829">
    <property type="entry name" value="Calcium-dependent phosphotriesterase"/>
    <property type="match status" value="1"/>
</dbReference>
<evidence type="ECO:0000256" key="4">
    <source>
        <dbReference type="SAM" id="SignalP"/>
    </source>
</evidence>
<feature type="binding site" evidence="3">
    <location>
        <position position="183"/>
    </location>
    <ligand>
        <name>a divalent metal cation</name>
        <dbReference type="ChEBI" id="CHEBI:60240"/>
    </ligand>
</feature>
<comment type="cofactor">
    <cofactor evidence="3">
        <name>Zn(2+)</name>
        <dbReference type="ChEBI" id="CHEBI:29105"/>
    </cofactor>
    <text evidence="3">Binds 1 divalent metal cation per subunit.</text>
</comment>
<dbReference type="InParanoid" id="A0A6C2YN48"/>
<evidence type="ECO:0000313" key="7">
    <source>
        <dbReference type="Proteomes" id="UP000464378"/>
    </source>
</evidence>
<accession>A0A6C2YN48</accession>
<dbReference type="PANTHER" id="PTHR47572">
    <property type="entry name" value="LIPOPROTEIN-RELATED"/>
    <property type="match status" value="1"/>
</dbReference>
<dbReference type="InterPro" id="IPR011042">
    <property type="entry name" value="6-blade_b-propeller_TolB-like"/>
</dbReference>
<evidence type="ECO:0000259" key="5">
    <source>
        <dbReference type="Pfam" id="PF08450"/>
    </source>
</evidence>
<feature type="active site" description="Proton donor/acceptor" evidence="2">
    <location>
        <position position="236"/>
    </location>
</feature>
<feature type="domain" description="SMP-30/Gluconolactonase/LRE-like region" evidence="5">
    <location>
        <begin position="43"/>
        <end position="295"/>
    </location>
</feature>
<dbReference type="GO" id="GO:0046872">
    <property type="term" value="F:metal ion binding"/>
    <property type="evidence" value="ECO:0007669"/>
    <property type="project" value="UniProtKB-KW"/>
</dbReference>
<dbReference type="GO" id="GO:0016787">
    <property type="term" value="F:hydrolase activity"/>
    <property type="evidence" value="ECO:0007669"/>
    <property type="project" value="UniProtKB-KW"/>
</dbReference>
<feature type="binding site" evidence="3">
    <location>
        <position position="236"/>
    </location>
    <ligand>
        <name>a divalent metal cation</name>
        <dbReference type="ChEBI" id="CHEBI:60240"/>
    </ligand>
</feature>
<evidence type="ECO:0000256" key="2">
    <source>
        <dbReference type="PIRSR" id="PIRSR605511-1"/>
    </source>
</evidence>
<keyword evidence="3" id="KW-0862">Zinc</keyword>
<evidence type="ECO:0000256" key="1">
    <source>
        <dbReference type="ARBA" id="ARBA00022801"/>
    </source>
</evidence>
<reference evidence="6" key="1">
    <citation type="submission" date="2019-04" db="EMBL/GenBank/DDBJ databases">
        <authorList>
            <consortium name="Science for Life Laboratories"/>
        </authorList>
    </citation>
    <scope>NUCLEOTIDE SEQUENCE</scope>
    <source>
        <strain evidence="6">MBLW1</strain>
    </source>
</reference>
<dbReference type="PANTHER" id="PTHR47572:SF4">
    <property type="entry name" value="LACTONASE DRP35"/>
    <property type="match status" value="1"/>
</dbReference>
<dbReference type="Gene3D" id="2.120.10.30">
    <property type="entry name" value="TolB, C-terminal domain"/>
    <property type="match status" value="1"/>
</dbReference>
<evidence type="ECO:0000256" key="3">
    <source>
        <dbReference type="PIRSR" id="PIRSR605511-2"/>
    </source>
</evidence>
<organism evidence="6">
    <name type="scientific">Tuwongella immobilis</name>
    <dbReference type="NCBI Taxonomy" id="692036"/>
    <lineage>
        <taxon>Bacteria</taxon>
        <taxon>Pseudomonadati</taxon>
        <taxon>Planctomycetota</taxon>
        <taxon>Planctomycetia</taxon>
        <taxon>Gemmatales</taxon>
        <taxon>Gemmataceae</taxon>
        <taxon>Tuwongella</taxon>
    </lineage>
</organism>
<name>A0A6C2YN48_9BACT</name>
<dbReference type="InterPro" id="IPR051262">
    <property type="entry name" value="SMP-30/CGR1_Lactonase"/>
</dbReference>
<gene>
    <name evidence="6" type="ORF">GMBLW1_09200</name>
</gene>
<dbReference type="RefSeq" id="WP_162658152.1">
    <property type="nucleotide sequence ID" value="NZ_LR593887.1"/>
</dbReference>
<dbReference type="Pfam" id="PF08450">
    <property type="entry name" value="SGL"/>
    <property type="match status" value="1"/>
</dbReference>
<feature type="chain" id="PRO_5033879185" description="SMP-30/Gluconolactonase/LRE-like region domain-containing protein" evidence="4">
    <location>
        <begin position="24"/>
        <end position="317"/>
    </location>
</feature>
<dbReference type="InterPro" id="IPR013658">
    <property type="entry name" value="SGL"/>
</dbReference>
<dbReference type="EMBL" id="LR593887">
    <property type="protein sequence ID" value="VTS03208.1"/>
    <property type="molecule type" value="Genomic_DNA"/>
</dbReference>
<dbReference type="AlphaFoldDB" id="A0A6C2YN48"/>
<dbReference type="EMBL" id="LR586016">
    <property type="protein sequence ID" value="VIP03040.1"/>
    <property type="molecule type" value="Genomic_DNA"/>
</dbReference>
<keyword evidence="4" id="KW-0732">Signal</keyword>
<proteinExistence type="predicted"/>
<dbReference type="PRINTS" id="PR01790">
    <property type="entry name" value="SMP30FAMILY"/>
</dbReference>
<feature type="binding site" evidence="3">
    <location>
        <position position="44"/>
    </location>
    <ligand>
        <name>a divalent metal cation</name>
        <dbReference type="ChEBI" id="CHEBI:60240"/>
    </ligand>
</feature>
<keyword evidence="1" id="KW-0378">Hydrolase</keyword>